<feature type="signal peptide" evidence="2">
    <location>
        <begin position="1"/>
        <end position="20"/>
    </location>
</feature>
<feature type="compositionally biased region" description="Basic and acidic residues" evidence="1">
    <location>
        <begin position="80"/>
        <end position="94"/>
    </location>
</feature>
<proteinExistence type="predicted"/>
<dbReference type="EMBL" id="BMAT01003181">
    <property type="protein sequence ID" value="GFS21483.1"/>
    <property type="molecule type" value="Genomic_DNA"/>
</dbReference>
<comment type="caution">
    <text evidence="3">The sequence shown here is derived from an EMBL/GenBank/DDBJ whole genome shotgun (WGS) entry which is preliminary data.</text>
</comment>
<feature type="region of interest" description="Disordered" evidence="1">
    <location>
        <begin position="23"/>
        <end position="53"/>
    </location>
</feature>
<evidence type="ECO:0008006" key="5">
    <source>
        <dbReference type="Google" id="ProtNLM"/>
    </source>
</evidence>
<gene>
    <name evidence="3" type="ORF">ElyMa_001595000</name>
</gene>
<dbReference type="Proteomes" id="UP000762676">
    <property type="component" value="Unassembled WGS sequence"/>
</dbReference>
<evidence type="ECO:0000313" key="3">
    <source>
        <dbReference type="EMBL" id="GFS21483.1"/>
    </source>
</evidence>
<keyword evidence="2" id="KW-0732">Signal</keyword>
<feature type="region of interest" description="Disordered" evidence="1">
    <location>
        <begin position="65"/>
        <end position="94"/>
    </location>
</feature>
<evidence type="ECO:0000313" key="4">
    <source>
        <dbReference type="Proteomes" id="UP000762676"/>
    </source>
</evidence>
<reference evidence="3 4" key="1">
    <citation type="journal article" date="2021" name="Elife">
        <title>Chloroplast acquisition without the gene transfer in kleptoplastic sea slugs, Plakobranchus ocellatus.</title>
        <authorList>
            <person name="Maeda T."/>
            <person name="Takahashi S."/>
            <person name="Yoshida T."/>
            <person name="Shimamura S."/>
            <person name="Takaki Y."/>
            <person name="Nagai Y."/>
            <person name="Toyoda A."/>
            <person name="Suzuki Y."/>
            <person name="Arimoto A."/>
            <person name="Ishii H."/>
            <person name="Satoh N."/>
            <person name="Nishiyama T."/>
            <person name="Hasebe M."/>
            <person name="Maruyama T."/>
            <person name="Minagawa J."/>
            <person name="Obokata J."/>
            <person name="Shigenobu S."/>
        </authorList>
    </citation>
    <scope>NUCLEOTIDE SEQUENCE [LARGE SCALE GENOMIC DNA]</scope>
</reference>
<protein>
    <recommendedName>
        <fullName evidence="5">Secreted protein</fullName>
    </recommendedName>
</protein>
<evidence type="ECO:0000256" key="2">
    <source>
        <dbReference type="SAM" id="SignalP"/>
    </source>
</evidence>
<dbReference type="AlphaFoldDB" id="A0AAV4JF82"/>
<accession>A0AAV4JF82</accession>
<keyword evidence="4" id="KW-1185">Reference proteome</keyword>
<organism evidence="3 4">
    <name type="scientific">Elysia marginata</name>
    <dbReference type="NCBI Taxonomy" id="1093978"/>
    <lineage>
        <taxon>Eukaryota</taxon>
        <taxon>Metazoa</taxon>
        <taxon>Spiralia</taxon>
        <taxon>Lophotrochozoa</taxon>
        <taxon>Mollusca</taxon>
        <taxon>Gastropoda</taxon>
        <taxon>Heterobranchia</taxon>
        <taxon>Euthyneura</taxon>
        <taxon>Panpulmonata</taxon>
        <taxon>Sacoglossa</taxon>
        <taxon>Placobranchoidea</taxon>
        <taxon>Plakobranchidae</taxon>
        <taxon>Elysia</taxon>
    </lineage>
</organism>
<evidence type="ECO:0000256" key="1">
    <source>
        <dbReference type="SAM" id="MobiDB-lite"/>
    </source>
</evidence>
<name>A0AAV4JF82_9GAST</name>
<sequence>MIKMMALMMITMAVMRMIMSRDRQRHRNRTPLNDRHTNISAGNTTHPMPLMNRHSRKSKNFCETLEPRFPTPFSSSDQMSTERRPDLSDSDPQK</sequence>
<feature type="chain" id="PRO_5043685785" description="Secreted protein" evidence="2">
    <location>
        <begin position="21"/>
        <end position="94"/>
    </location>
</feature>